<dbReference type="InterPro" id="IPR017452">
    <property type="entry name" value="GPCR_Rhodpsn_7TM"/>
</dbReference>
<keyword evidence="2 5" id="KW-0812">Transmembrane</keyword>
<dbReference type="GO" id="GO:0016020">
    <property type="term" value="C:membrane"/>
    <property type="evidence" value="ECO:0007669"/>
    <property type="project" value="UniProtKB-SubCell"/>
</dbReference>
<proteinExistence type="predicted"/>
<reference evidence="7 8" key="1">
    <citation type="journal article" date="2017" name="Curr. Biol.">
        <title>Genome architecture and evolution of a unichromosomal asexual nematode.</title>
        <authorList>
            <person name="Fradin H."/>
            <person name="Zegar C."/>
            <person name="Gutwein M."/>
            <person name="Lucas J."/>
            <person name="Kovtun M."/>
            <person name="Corcoran D."/>
            <person name="Baugh L.R."/>
            <person name="Kiontke K."/>
            <person name="Gunsalus K."/>
            <person name="Fitch D.H."/>
            <person name="Piano F."/>
        </authorList>
    </citation>
    <scope>NUCLEOTIDE SEQUENCE [LARGE SCALE GENOMIC DNA]</scope>
    <source>
        <strain evidence="7">PF1309</strain>
    </source>
</reference>
<keyword evidence="3 5" id="KW-1133">Transmembrane helix</keyword>
<evidence type="ECO:0000256" key="1">
    <source>
        <dbReference type="ARBA" id="ARBA00004370"/>
    </source>
</evidence>
<organism evidence="7 8">
    <name type="scientific">Diploscapter pachys</name>
    <dbReference type="NCBI Taxonomy" id="2018661"/>
    <lineage>
        <taxon>Eukaryota</taxon>
        <taxon>Metazoa</taxon>
        <taxon>Ecdysozoa</taxon>
        <taxon>Nematoda</taxon>
        <taxon>Chromadorea</taxon>
        <taxon>Rhabditida</taxon>
        <taxon>Rhabditina</taxon>
        <taxon>Rhabditomorpha</taxon>
        <taxon>Rhabditoidea</taxon>
        <taxon>Rhabditidae</taxon>
        <taxon>Diploscapter</taxon>
    </lineage>
</organism>
<comment type="caution">
    <text evidence="7">The sequence shown here is derived from an EMBL/GenBank/DDBJ whole genome shotgun (WGS) entry which is preliminary data.</text>
</comment>
<dbReference type="PANTHER" id="PTHR46709">
    <property type="entry name" value="PROTEIN CBG23488-RELATED"/>
    <property type="match status" value="1"/>
</dbReference>
<feature type="transmembrane region" description="Helical" evidence="5">
    <location>
        <begin position="214"/>
        <end position="235"/>
    </location>
</feature>
<feature type="transmembrane region" description="Helical" evidence="5">
    <location>
        <begin position="77"/>
        <end position="101"/>
    </location>
</feature>
<dbReference type="SUPFAM" id="SSF81321">
    <property type="entry name" value="Family A G protein-coupled receptor-like"/>
    <property type="match status" value="1"/>
</dbReference>
<dbReference type="OrthoDB" id="5870289at2759"/>
<keyword evidence="4 5" id="KW-0472">Membrane</keyword>
<evidence type="ECO:0000259" key="6">
    <source>
        <dbReference type="PROSITE" id="PS50262"/>
    </source>
</evidence>
<dbReference type="EMBL" id="LIAE01006661">
    <property type="protein sequence ID" value="PAV86494.1"/>
    <property type="molecule type" value="Genomic_DNA"/>
</dbReference>
<dbReference type="Gene3D" id="1.20.1070.10">
    <property type="entry name" value="Rhodopsin 7-helix transmembrane proteins"/>
    <property type="match status" value="1"/>
</dbReference>
<evidence type="ECO:0000256" key="4">
    <source>
        <dbReference type="ARBA" id="ARBA00023136"/>
    </source>
</evidence>
<feature type="transmembrane region" description="Helical" evidence="5">
    <location>
        <begin position="161"/>
        <end position="184"/>
    </location>
</feature>
<evidence type="ECO:0000256" key="3">
    <source>
        <dbReference type="ARBA" id="ARBA00022989"/>
    </source>
</evidence>
<name>A0A2A2LJX0_9BILA</name>
<evidence type="ECO:0000313" key="7">
    <source>
        <dbReference type="EMBL" id="PAV86494.1"/>
    </source>
</evidence>
<evidence type="ECO:0000313" key="8">
    <source>
        <dbReference type="Proteomes" id="UP000218231"/>
    </source>
</evidence>
<evidence type="ECO:0000256" key="2">
    <source>
        <dbReference type="ARBA" id="ARBA00022692"/>
    </source>
</evidence>
<sequence length="279" mass="32285">MEVQETAFYSDFPETLPIADANNTIAPVICDGQYDPTLGIILVGFGSLISLIGIVANFTLLYMFLTRGAYRSYPFQTFLALLDFNLCALYIFCFGFPKIAINLRIEWLYIMVRTVTVHTLFLSRIIQLLIPYILIAHTADKFIMMSSGTNTDSEICWNKRIMVITALFWIAVVIRVPTYMTFFVKDESECDLFESKVLMTIDSDYQTFLLNFDFVVQFFHTFVSFIILCFLNTIVIKKQRDCHKRARRQSNFPAVKISVVLVKKEIKSFDRRFIGVMML</sequence>
<gene>
    <name evidence="7" type="ORF">WR25_16910</name>
</gene>
<dbReference type="PANTHER" id="PTHR46709:SF15">
    <property type="entry name" value="G_PROTEIN_RECEP_F1_2 DOMAIN-CONTAINING PROTEIN"/>
    <property type="match status" value="1"/>
</dbReference>
<evidence type="ECO:0000256" key="5">
    <source>
        <dbReference type="SAM" id="Phobius"/>
    </source>
</evidence>
<comment type="subcellular location">
    <subcellularLocation>
        <location evidence="1">Membrane</location>
    </subcellularLocation>
</comment>
<dbReference type="Proteomes" id="UP000218231">
    <property type="component" value="Unassembled WGS sequence"/>
</dbReference>
<feature type="transmembrane region" description="Helical" evidence="5">
    <location>
        <begin position="40"/>
        <end position="65"/>
    </location>
</feature>
<dbReference type="PROSITE" id="PS50262">
    <property type="entry name" value="G_PROTEIN_RECEP_F1_2"/>
    <property type="match status" value="1"/>
</dbReference>
<protein>
    <recommendedName>
        <fullName evidence="6">G-protein coupled receptors family 1 profile domain-containing protein</fullName>
    </recommendedName>
</protein>
<feature type="transmembrane region" description="Helical" evidence="5">
    <location>
        <begin position="121"/>
        <end position="140"/>
    </location>
</feature>
<accession>A0A2A2LJX0</accession>
<dbReference type="AlphaFoldDB" id="A0A2A2LJX0"/>
<keyword evidence="8" id="KW-1185">Reference proteome</keyword>
<feature type="domain" description="G-protein coupled receptors family 1 profile" evidence="6">
    <location>
        <begin position="46"/>
        <end position="279"/>
    </location>
</feature>